<name>A0ABQ4GA31_9ACTN</name>
<dbReference type="EMBL" id="BOOC01000049">
    <property type="protein sequence ID" value="GIH43939.1"/>
    <property type="molecule type" value="Genomic_DNA"/>
</dbReference>
<evidence type="ECO:0000313" key="1">
    <source>
        <dbReference type="EMBL" id="GIH43939.1"/>
    </source>
</evidence>
<organism evidence="1 2">
    <name type="scientific">Microbispora corallina</name>
    <dbReference type="NCBI Taxonomy" id="83302"/>
    <lineage>
        <taxon>Bacteria</taxon>
        <taxon>Bacillati</taxon>
        <taxon>Actinomycetota</taxon>
        <taxon>Actinomycetes</taxon>
        <taxon>Streptosporangiales</taxon>
        <taxon>Streptosporangiaceae</taxon>
        <taxon>Microbispora</taxon>
    </lineage>
</organism>
<comment type="caution">
    <text evidence="1">The sequence shown here is derived from an EMBL/GenBank/DDBJ whole genome shotgun (WGS) entry which is preliminary data.</text>
</comment>
<evidence type="ECO:0000313" key="2">
    <source>
        <dbReference type="Proteomes" id="UP000603904"/>
    </source>
</evidence>
<protein>
    <submittedName>
        <fullName evidence="1">Uncharacterized protein</fullName>
    </submittedName>
</protein>
<dbReference type="RefSeq" id="WP_204060980.1">
    <property type="nucleotide sequence ID" value="NZ_BAAAGP010000026.1"/>
</dbReference>
<dbReference type="Proteomes" id="UP000603904">
    <property type="component" value="Unassembled WGS sequence"/>
</dbReference>
<gene>
    <name evidence="1" type="ORF">Mco01_69390</name>
</gene>
<proteinExistence type="predicted"/>
<sequence>MLAEAIAAAGPSSSEEHLLLDCGTMQAEMVENDPFALSAGDKLATWT</sequence>
<accession>A0ABQ4GA31</accession>
<reference evidence="1 2" key="1">
    <citation type="submission" date="2021-01" db="EMBL/GenBank/DDBJ databases">
        <title>Whole genome shotgun sequence of Microbispora corallina NBRC 16416.</title>
        <authorList>
            <person name="Komaki H."/>
            <person name="Tamura T."/>
        </authorList>
    </citation>
    <scope>NUCLEOTIDE SEQUENCE [LARGE SCALE GENOMIC DNA]</scope>
    <source>
        <strain evidence="1 2">NBRC 16416</strain>
    </source>
</reference>
<keyword evidence="2" id="KW-1185">Reference proteome</keyword>